<feature type="signal peptide" evidence="1">
    <location>
        <begin position="1"/>
        <end position="26"/>
    </location>
</feature>
<dbReference type="InterPro" id="IPR010319">
    <property type="entry name" value="Transglutaminase-like_Cys_pept"/>
</dbReference>
<evidence type="ECO:0000313" key="3">
    <source>
        <dbReference type="Proteomes" id="UP000320314"/>
    </source>
</evidence>
<keyword evidence="3" id="KW-1185">Reference proteome</keyword>
<dbReference type="RefSeq" id="WP_141168018.1">
    <property type="nucleotide sequence ID" value="NZ_VHLH01000034.1"/>
</dbReference>
<protein>
    <submittedName>
        <fullName evidence="2">Transglutaminase</fullName>
    </submittedName>
</protein>
<dbReference type="EMBL" id="VHLH01000034">
    <property type="protein sequence ID" value="TPW26220.1"/>
    <property type="molecule type" value="Genomic_DNA"/>
</dbReference>
<evidence type="ECO:0000313" key="2">
    <source>
        <dbReference type="EMBL" id="TPW26220.1"/>
    </source>
</evidence>
<dbReference type="Gene3D" id="3.10.620.30">
    <property type="match status" value="1"/>
</dbReference>
<sequence length="205" mass="23151">MKHGRKLTGILTATLVFLLASPLADAASGRPQAFMTTGSRTSQPIGHYRFCQRHGSECLSHSVDAHPSRLTKSRWNTLVRVNAKVNHEIRPVTDEELYGQEEYWTYPQTAGDCEDYVLLKQYMLERRGFDSSDLLITVVRKPNGEGHAVLTVRTGDGDYVLDNLANTVKRWDRTHYTYLKRQADGDSGQWVKIDTGHEMLVGSVK</sequence>
<dbReference type="AlphaFoldDB" id="A0A506TXI5"/>
<dbReference type="OrthoDB" id="7206808at2"/>
<dbReference type="Pfam" id="PF06035">
    <property type="entry name" value="Peptidase_C93"/>
    <property type="match status" value="1"/>
</dbReference>
<evidence type="ECO:0000256" key="1">
    <source>
        <dbReference type="SAM" id="SignalP"/>
    </source>
</evidence>
<dbReference type="PANTHER" id="PTHR39327">
    <property type="match status" value="1"/>
</dbReference>
<accession>A0A506TXI5</accession>
<comment type="caution">
    <text evidence="2">The sequence shown here is derived from an EMBL/GenBank/DDBJ whole genome shotgun (WGS) entry which is preliminary data.</text>
</comment>
<proteinExistence type="predicted"/>
<organism evidence="2 3">
    <name type="scientific">Pararhizobium mangrovi</name>
    <dbReference type="NCBI Taxonomy" id="2590452"/>
    <lineage>
        <taxon>Bacteria</taxon>
        <taxon>Pseudomonadati</taxon>
        <taxon>Pseudomonadota</taxon>
        <taxon>Alphaproteobacteria</taxon>
        <taxon>Hyphomicrobiales</taxon>
        <taxon>Rhizobiaceae</taxon>
        <taxon>Rhizobium/Agrobacterium group</taxon>
        <taxon>Pararhizobium</taxon>
    </lineage>
</organism>
<name>A0A506TXI5_9HYPH</name>
<feature type="chain" id="PRO_5021505554" evidence="1">
    <location>
        <begin position="27"/>
        <end position="205"/>
    </location>
</feature>
<gene>
    <name evidence="2" type="ORF">FJU11_15660</name>
</gene>
<keyword evidence="1" id="KW-0732">Signal</keyword>
<reference evidence="2 3" key="1">
    <citation type="submission" date="2019-06" db="EMBL/GenBank/DDBJ databases">
        <authorList>
            <person name="Li M."/>
        </authorList>
    </citation>
    <scope>NUCLEOTIDE SEQUENCE [LARGE SCALE GENOMIC DNA]</scope>
    <source>
        <strain evidence="2 3">BGMRC6574</strain>
    </source>
</reference>
<dbReference type="Proteomes" id="UP000320314">
    <property type="component" value="Unassembled WGS sequence"/>
</dbReference>
<dbReference type="PANTHER" id="PTHR39327:SF1">
    <property type="entry name" value="BLR5470 PROTEIN"/>
    <property type="match status" value="1"/>
</dbReference>